<organism evidence="3 4">
    <name type="scientific">Rugosimonospora africana</name>
    <dbReference type="NCBI Taxonomy" id="556532"/>
    <lineage>
        <taxon>Bacteria</taxon>
        <taxon>Bacillati</taxon>
        <taxon>Actinomycetota</taxon>
        <taxon>Actinomycetes</taxon>
        <taxon>Micromonosporales</taxon>
        <taxon>Micromonosporaceae</taxon>
        <taxon>Rugosimonospora</taxon>
    </lineage>
</organism>
<dbReference type="EMBL" id="BONZ01000055">
    <property type="protein sequence ID" value="GIH17470.1"/>
    <property type="molecule type" value="Genomic_DNA"/>
</dbReference>
<evidence type="ECO:0000259" key="2">
    <source>
        <dbReference type="PROSITE" id="PS50943"/>
    </source>
</evidence>
<keyword evidence="4" id="KW-1185">Reference proteome</keyword>
<evidence type="ECO:0000313" key="4">
    <source>
        <dbReference type="Proteomes" id="UP000642748"/>
    </source>
</evidence>
<dbReference type="InterPro" id="IPR001387">
    <property type="entry name" value="Cro/C1-type_HTH"/>
</dbReference>
<name>A0A8J3VST5_9ACTN</name>
<dbReference type="SUPFAM" id="SSF158791">
    <property type="entry name" value="MgtE N-terminal domain-like"/>
    <property type="match status" value="1"/>
</dbReference>
<sequence>MPDGPVTTDDIPLEHVHSFAALRAMLIRLHDLVGRPGAGEVKRFTAAAPGLVTLSRNRVVRILRGPIRPSRDELRALLHAYGVPEDQRRRWDEAWARAAGERRLRPPAPRVPDTSESLVADSRGAESPAAESRGAGSRGAGSRSADAGAAEVGSAGSTPAEPHPAPRSAESLTTPRSAEPRSAPLAAESLTAESLVEEGAAGGAGGGRRPAPEEDPRAASARRMLEVRERCAERLRRLKNELVASRAQTDLDDPAASTQLVRSLDFALRRLQDIIDEACTEVLATVPTTATATPISGRPAARSPSTRDATGAGEPAGGSPAEPEDQALAWLSAVQDAVPLPIVANLLRVMRDVPMFNHIAQERPLLMTELLAVLPPVEASRWLQTWEPESAAETLAVAEPARAAAHVTLMPPEAAATLLVRVSQRRSVAILAEMRSEPAARLLIAMGPSIGAALLDRMERGAATIRLQLIDELDPALCAKFLSLMSEEAASESLSRMDHEKAKRRQARDLLEGIGDQRPEHKP</sequence>
<dbReference type="Pfam" id="PF13560">
    <property type="entry name" value="HTH_31"/>
    <property type="match status" value="1"/>
</dbReference>
<feature type="compositionally biased region" description="Low complexity" evidence="1">
    <location>
        <begin position="125"/>
        <end position="151"/>
    </location>
</feature>
<feature type="region of interest" description="Disordered" evidence="1">
    <location>
        <begin position="492"/>
        <end position="523"/>
    </location>
</feature>
<dbReference type="PROSITE" id="PS50943">
    <property type="entry name" value="HTH_CROC1"/>
    <property type="match status" value="1"/>
</dbReference>
<dbReference type="RefSeq" id="WP_203921026.1">
    <property type="nucleotide sequence ID" value="NZ_BONZ01000055.1"/>
</dbReference>
<dbReference type="AlphaFoldDB" id="A0A8J3VST5"/>
<gene>
    <name evidence="3" type="ORF">Raf01_56420</name>
</gene>
<dbReference type="Pfam" id="PF03448">
    <property type="entry name" value="MgtE_N"/>
    <property type="match status" value="1"/>
</dbReference>
<accession>A0A8J3VST5</accession>
<evidence type="ECO:0000256" key="1">
    <source>
        <dbReference type="SAM" id="MobiDB-lite"/>
    </source>
</evidence>
<feature type="region of interest" description="Disordered" evidence="1">
    <location>
        <begin position="290"/>
        <end position="323"/>
    </location>
</feature>
<comment type="caution">
    <text evidence="3">The sequence shown here is derived from an EMBL/GenBank/DDBJ whole genome shotgun (WGS) entry which is preliminary data.</text>
</comment>
<reference evidence="3" key="1">
    <citation type="submission" date="2021-01" db="EMBL/GenBank/DDBJ databases">
        <title>Whole genome shotgun sequence of Rugosimonospora africana NBRC 104875.</title>
        <authorList>
            <person name="Komaki H."/>
            <person name="Tamura T."/>
        </authorList>
    </citation>
    <scope>NUCLEOTIDE SEQUENCE</scope>
    <source>
        <strain evidence="3">NBRC 104875</strain>
    </source>
</reference>
<protein>
    <recommendedName>
        <fullName evidence="2">HTH cro/C1-type domain-containing protein</fullName>
    </recommendedName>
</protein>
<feature type="compositionally biased region" description="Low complexity" evidence="1">
    <location>
        <begin position="311"/>
        <end position="321"/>
    </location>
</feature>
<feature type="region of interest" description="Disordered" evidence="1">
    <location>
        <begin position="103"/>
        <end position="222"/>
    </location>
</feature>
<feature type="domain" description="HTH cro/C1-type" evidence="2">
    <location>
        <begin position="54"/>
        <end position="88"/>
    </location>
</feature>
<evidence type="ECO:0000313" key="3">
    <source>
        <dbReference type="EMBL" id="GIH17470.1"/>
    </source>
</evidence>
<feature type="compositionally biased region" description="Basic and acidic residues" evidence="1">
    <location>
        <begin position="495"/>
        <end position="523"/>
    </location>
</feature>
<dbReference type="InterPro" id="IPR006668">
    <property type="entry name" value="Mg_transptr_MgtE_intracell_dom"/>
</dbReference>
<feature type="compositionally biased region" description="Basic and acidic residues" evidence="1">
    <location>
        <begin position="210"/>
        <end position="222"/>
    </location>
</feature>
<dbReference type="Proteomes" id="UP000642748">
    <property type="component" value="Unassembled WGS sequence"/>
</dbReference>
<proteinExistence type="predicted"/>